<evidence type="ECO:0000256" key="13">
    <source>
        <dbReference type="ARBA" id="ARBA00023136"/>
    </source>
</evidence>
<dbReference type="SMART" id="SM00388">
    <property type="entry name" value="HisKA"/>
    <property type="match status" value="1"/>
</dbReference>
<keyword evidence="7" id="KW-0812">Transmembrane</keyword>
<evidence type="ECO:0000259" key="16">
    <source>
        <dbReference type="PROSITE" id="PS50110"/>
    </source>
</evidence>
<dbReference type="PROSITE" id="PS50113">
    <property type="entry name" value="PAC"/>
    <property type="match status" value="1"/>
</dbReference>
<dbReference type="CDD" id="cd16922">
    <property type="entry name" value="HATPase_EvgS-ArcB-TorS-like"/>
    <property type="match status" value="1"/>
</dbReference>
<feature type="modified residue" description="4-aspartylphosphate" evidence="14">
    <location>
        <position position="61"/>
    </location>
</feature>
<dbReference type="PROSITE" id="PS50109">
    <property type="entry name" value="HIS_KIN"/>
    <property type="match status" value="1"/>
</dbReference>
<dbReference type="Pfam" id="PF00072">
    <property type="entry name" value="Response_reg"/>
    <property type="match status" value="1"/>
</dbReference>
<dbReference type="Pfam" id="PF00512">
    <property type="entry name" value="HisKA"/>
    <property type="match status" value="1"/>
</dbReference>
<dbReference type="InterPro" id="IPR011006">
    <property type="entry name" value="CheY-like_superfamily"/>
</dbReference>
<dbReference type="PANTHER" id="PTHR45339">
    <property type="entry name" value="HYBRID SIGNAL TRANSDUCTION HISTIDINE KINASE J"/>
    <property type="match status" value="1"/>
</dbReference>
<dbReference type="InterPro" id="IPR000700">
    <property type="entry name" value="PAS-assoc_C"/>
</dbReference>
<dbReference type="PRINTS" id="PR00344">
    <property type="entry name" value="BCTRLSENSOR"/>
</dbReference>
<dbReference type="EMBL" id="DRHY01000275">
    <property type="protein sequence ID" value="HEC75071.1"/>
    <property type="molecule type" value="Genomic_DNA"/>
</dbReference>
<proteinExistence type="predicted"/>
<dbReference type="SMART" id="SM00387">
    <property type="entry name" value="HATPase_c"/>
    <property type="match status" value="1"/>
</dbReference>
<keyword evidence="13" id="KW-0472">Membrane</keyword>
<dbReference type="GO" id="GO:0000155">
    <property type="term" value="F:phosphorelay sensor kinase activity"/>
    <property type="evidence" value="ECO:0007669"/>
    <property type="project" value="InterPro"/>
</dbReference>
<dbReference type="InterPro" id="IPR003594">
    <property type="entry name" value="HATPase_dom"/>
</dbReference>
<evidence type="ECO:0000256" key="8">
    <source>
        <dbReference type="ARBA" id="ARBA00022741"/>
    </source>
</evidence>
<dbReference type="GO" id="GO:0005524">
    <property type="term" value="F:ATP binding"/>
    <property type="evidence" value="ECO:0007669"/>
    <property type="project" value="UniProtKB-KW"/>
</dbReference>
<feature type="domain" description="Response regulatory" evidence="16">
    <location>
        <begin position="9"/>
        <end position="128"/>
    </location>
</feature>
<keyword evidence="5 14" id="KW-0597">Phosphoprotein</keyword>
<keyword evidence="4" id="KW-1003">Cell membrane</keyword>
<feature type="domain" description="Histidine kinase" evidence="15">
    <location>
        <begin position="293"/>
        <end position="514"/>
    </location>
</feature>
<dbReference type="FunFam" id="3.30.565.10:FF:000010">
    <property type="entry name" value="Sensor histidine kinase RcsC"/>
    <property type="match status" value="1"/>
</dbReference>
<dbReference type="InterPro" id="IPR035965">
    <property type="entry name" value="PAS-like_dom_sf"/>
</dbReference>
<keyword evidence="12" id="KW-0902">Two-component regulatory system</keyword>
<comment type="caution">
    <text evidence="18">The sequence shown here is derived from an EMBL/GenBank/DDBJ whole genome shotgun (WGS) entry which is preliminary data.</text>
</comment>
<dbReference type="SMART" id="SM00086">
    <property type="entry name" value="PAC"/>
    <property type="match status" value="1"/>
</dbReference>
<keyword evidence="11" id="KW-1133">Transmembrane helix</keyword>
<dbReference type="InterPro" id="IPR013655">
    <property type="entry name" value="PAS_fold_3"/>
</dbReference>
<dbReference type="PANTHER" id="PTHR45339:SF1">
    <property type="entry name" value="HYBRID SIGNAL TRANSDUCTION HISTIDINE KINASE J"/>
    <property type="match status" value="1"/>
</dbReference>
<dbReference type="SUPFAM" id="SSF52172">
    <property type="entry name" value="CheY-like"/>
    <property type="match status" value="1"/>
</dbReference>
<dbReference type="SUPFAM" id="SSF55874">
    <property type="entry name" value="ATPase domain of HSP90 chaperone/DNA topoisomerase II/histidine kinase"/>
    <property type="match status" value="1"/>
</dbReference>
<dbReference type="InterPro" id="IPR005467">
    <property type="entry name" value="His_kinase_dom"/>
</dbReference>
<dbReference type="CDD" id="cd00130">
    <property type="entry name" value="PAS"/>
    <property type="match status" value="1"/>
</dbReference>
<dbReference type="InterPro" id="IPR001610">
    <property type="entry name" value="PAC"/>
</dbReference>
<evidence type="ECO:0000256" key="10">
    <source>
        <dbReference type="ARBA" id="ARBA00022840"/>
    </source>
</evidence>
<dbReference type="AlphaFoldDB" id="A0A7C2AIQ1"/>
<keyword evidence="10" id="KW-0067">ATP-binding</keyword>
<comment type="subcellular location">
    <subcellularLocation>
        <location evidence="2">Cell membrane</location>
        <topology evidence="2">Multi-pass membrane protein</topology>
    </subcellularLocation>
</comment>
<sequence>MFKDILFTNILIVDDDIVDREFIIRTLKKNQYMEVTIDSAGDVLEGLEKLSNKHYDLILCDYRMPGLEGIELLRRLKQKQGILDTAIVMMSSSEDEQLALDCLAEGAQDFLIKADITSSRLRRAIFHAKKRFDLDNAYRSTLERLHVANQSAMVGTWEYNFLTEALLWDDKMFDLYEVAKADFTGQYAEWTSKLHPEDSEQAQNAMNSTLRDGVLFDVEFRLNLPSNTLRWIKADASLVSDRDGNPVRVVGANRDITQEKLMQQQILQTNQELAKTAEQALESAKAKSTFLANMSHEIRTPMNGIIGMTGLLSDTPLTDEQSHYTRQIRLSSEALLRVINDILDFSKIESGKMGIELSEVNIENLIGDIGKLISPSAETKRIELFCPSNVLDERLVETDPVRLRQVLLNLLSNAVKFTEQGQVSLSVLSEKEEAGISAITFSVIDSGRGMTEEEAILIFERFSQLDGSTNRKQGGTGLGLSISHQLVSMLGGELKVESVLGEGSRFYFTIPCRVISKPAKKTLNIANTHFIGCFNLSSYLDLLDDMFTHWNESLQRTNNLSELVKHIATLPGEQRKIVVIDTELVTHDDFPLMYKLRNNNTKFIFVNSMINMSKRTMRTSFADQVVVKPIGASELYNAIMHTVLNDKEGNVDGISGKSASKISNLPNFNASV</sequence>
<feature type="non-terminal residue" evidence="18">
    <location>
        <position position="672"/>
    </location>
</feature>
<dbReference type="CDD" id="cd00082">
    <property type="entry name" value="HisKA"/>
    <property type="match status" value="1"/>
</dbReference>
<evidence type="ECO:0000256" key="14">
    <source>
        <dbReference type="PROSITE-ProRule" id="PRU00169"/>
    </source>
</evidence>
<dbReference type="Proteomes" id="UP000886384">
    <property type="component" value="Unassembled WGS sequence"/>
</dbReference>
<dbReference type="Gene3D" id="1.10.287.130">
    <property type="match status" value="1"/>
</dbReference>
<gene>
    <name evidence="18" type="ORF">ENI26_11990</name>
</gene>
<evidence type="ECO:0000256" key="4">
    <source>
        <dbReference type="ARBA" id="ARBA00022475"/>
    </source>
</evidence>
<evidence type="ECO:0000256" key="12">
    <source>
        <dbReference type="ARBA" id="ARBA00023012"/>
    </source>
</evidence>
<evidence type="ECO:0000256" key="3">
    <source>
        <dbReference type="ARBA" id="ARBA00012438"/>
    </source>
</evidence>
<dbReference type="SUPFAM" id="SSF47384">
    <property type="entry name" value="Homodimeric domain of signal transducing histidine kinase"/>
    <property type="match status" value="1"/>
</dbReference>
<evidence type="ECO:0000256" key="1">
    <source>
        <dbReference type="ARBA" id="ARBA00000085"/>
    </source>
</evidence>
<dbReference type="InterPro" id="IPR000014">
    <property type="entry name" value="PAS"/>
</dbReference>
<dbReference type="InterPro" id="IPR036890">
    <property type="entry name" value="HATPase_C_sf"/>
</dbReference>
<dbReference type="Pfam" id="PF02518">
    <property type="entry name" value="HATPase_c"/>
    <property type="match status" value="1"/>
</dbReference>
<dbReference type="InterPro" id="IPR036097">
    <property type="entry name" value="HisK_dim/P_sf"/>
</dbReference>
<keyword evidence="9" id="KW-0418">Kinase</keyword>
<dbReference type="PROSITE" id="PS50110">
    <property type="entry name" value="RESPONSE_REGULATORY"/>
    <property type="match status" value="1"/>
</dbReference>
<dbReference type="Gene3D" id="3.40.50.2300">
    <property type="match status" value="1"/>
</dbReference>
<organism evidence="18">
    <name type="scientific">Methylophaga aminisulfidivorans</name>
    <dbReference type="NCBI Taxonomy" id="230105"/>
    <lineage>
        <taxon>Bacteria</taxon>
        <taxon>Pseudomonadati</taxon>
        <taxon>Pseudomonadota</taxon>
        <taxon>Gammaproteobacteria</taxon>
        <taxon>Thiotrichales</taxon>
        <taxon>Piscirickettsiaceae</taxon>
        <taxon>Methylophaga</taxon>
    </lineage>
</organism>
<evidence type="ECO:0000256" key="5">
    <source>
        <dbReference type="ARBA" id="ARBA00022553"/>
    </source>
</evidence>
<dbReference type="SMART" id="SM00448">
    <property type="entry name" value="REC"/>
    <property type="match status" value="1"/>
</dbReference>
<name>A0A7C2AIQ1_9GAMM</name>
<evidence type="ECO:0000259" key="17">
    <source>
        <dbReference type="PROSITE" id="PS50113"/>
    </source>
</evidence>
<evidence type="ECO:0000256" key="6">
    <source>
        <dbReference type="ARBA" id="ARBA00022679"/>
    </source>
</evidence>
<dbReference type="SUPFAM" id="SSF55785">
    <property type="entry name" value="PYP-like sensor domain (PAS domain)"/>
    <property type="match status" value="1"/>
</dbReference>
<evidence type="ECO:0000256" key="9">
    <source>
        <dbReference type="ARBA" id="ARBA00022777"/>
    </source>
</evidence>
<protein>
    <recommendedName>
        <fullName evidence="3">histidine kinase</fullName>
        <ecNumber evidence="3">2.7.13.3</ecNumber>
    </recommendedName>
</protein>
<evidence type="ECO:0000259" key="15">
    <source>
        <dbReference type="PROSITE" id="PS50109"/>
    </source>
</evidence>
<feature type="domain" description="PAC" evidence="17">
    <location>
        <begin position="216"/>
        <end position="268"/>
    </location>
</feature>
<keyword evidence="6" id="KW-0808">Transferase</keyword>
<comment type="catalytic activity">
    <reaction evidence="1">
        <text>ATP + protein L-histidine = ADP + protein N-phospho-L-histidine.</text>
        <dbReference type="EC" id="2.7.13.3"/>
    </reaction>
</comment>
<evidence type="ECO:0000256" key="2">
    <source>
        <dbReference type="ARBA" id="ARBA00004651"/>
    </source>
</evidence>
<dbReference type="GO" id="GO:0005886">
    <property type="term" value="C:plasma membrane"/>
    <property type="evidence" value="ECO:0007669"/>
    <property type="project" value="UniProtKB-SubCell"/>
</dbReference>
<evidence type="ECO:0000256" key="11">
    <source>
        <dbReference type="ARBA" id="ARBA00022989"/>
    </source>
</evidence>
<dbReference type="Gene3D" id="3.30.450.20">
    <property type="entry name" value="PAS domain"/>
    <property type="match status" value="1"/>
</dbReference>
<evidence type="ECO:0000256" key="7">
    <source>
        <dbReference type="ARBA" id="ARBA00022692"/>
    </source>
</evidence>
<evidence type="ECO:0000313" key="18">
    <source>
        <dbReference type="EMBL" id="HEC75071.1"/>
    </source>
</evidence>
<accession>A0A7C2AIQ1</accession>
<dbReference type="InterPro" id="IPR001789">
    <property type="entry name" value="Sig_transdc_resp-reg_receiver"/>
</dbReference>
<dbReference type="InterPro" id="IPR003661">
    <property type="entry name" value="HisK_dim/P_dom"/>
</dbReference>
<dbReference type="Gene3D" id="2.10.70.100">
    <property type="match status" value="1"/>
</dbReference>
<dbReference type="Gene3D" id="3.30.565.10">
    <property type="entry name" value="Histidine kinase-like ATPase, C-terminal domain"/>
    <property type="match status" value="1"/>
</dbReference>
<dbReference type="FunFam" id="1.10.287.130:FF:000003">
    <property type="entry name" value="Histidine kinase"/>
    <property type="match status" value="1"/>
</dbReference>
<dbReference type="InterPro" id="IPR004358">
    <property type="entry name" value="Sig_transdc_His_kin-like_C"/>
</dbReference>
<keyword evidence="8" id="KW-0547">Nucleotide-binding</keyword>
<dbReference type="EC" id="2.7.13.3" evidence="3"/>
<dbReference type="Pfam" id="PF08447">
    <property type="entry name" value="PAS_3"/>
    <property type="match status" value="1"/>
</dbReference>
<reference evidence="18" key="1">
    <citation type="journal article" date="2020" name="mSystems">
        <title>Genome- and Community-Level Interaction Insights into Carbon Utilization and Element Cycling Functions of Hydrothermarchaeota in Hydrothermal Sediment.</title>
        <authorList>
            <person name="Zhou Z."/>
            <person name="Liu Y."/>
            <person name="Xu W."/>
            <person name="Pan J."/>
            <person name="Luo Z.H."/>
            <person name="Li M."/>
        </authorList>
    </citation>
    <scope>NUCLEOTIDE SEQUENCE [LARGE SCALE GENOMIC DNA]</scope>
    <source>
        <strain evidence="18">HyVt-380</strain>
    </source>
</reference>
<dbReference type="CDD" id="cd00156">
    <property type="entry name" value="REC"/>
    <property type="match status" value="1"/>
</dbReference>